<protein>
    <submittedName>
        <fullName evidence="2">Uncharacterized protein</fullName>
    </submittedName>
</protein>
<dbReference type="Proteomes" id="UP000275401">
    <property type="component" value="Unassembled WGS sequence"/>
</dbReference>
<accession>A0A3M8WDB9</accession>
<keyword evidence="3" id="KW-1185">Reference proteome</keyword>
<feature type="region of interest" description="Disordered" evidence="1">
    <location>
        <begin position="1"/>
        <end position="71"/>
    </location>
</feature>
<evidence type="ECO:0000313" key="2">
    <source>
        <dbReference type="EMBL" id="RNG26711.1"/>
    </source>
</evidence>
<gene>
    <name evidence="2" type="ORF">EEJ42_14335</name>
</gene>
<evidence type="ECO:0000313" key="3">
    <source>
        <dbReference type="Proteomes" id="UP000275401"/>
    </source>
</evidence>
<dbReference type="AlphaFoldDB" id="A0A3M8WDB9"/>
<organism evidence="2 3">
    <name type="scientific">Streptomyces botrytidirepellens</name>
    <dbReference type="NCBI Taxonomy" id="2486417"/>
    <lineage>
        <taxon>Bacteria</taxon>
        <taxon>Bacillati</taxon>
        <taxon>Actinomycetota</taxon>
        <taxon>Actinomycetes</taxon>
        <taxon>Kitasatosporales</taxon>
        <taxon>Streptomycetaceae</taxon>
        <taxon>Streptomyces</taxon>
    </lineage>
</organism>
<name>A0A3M8WDB9_9ACTN</name>
<comment type="caution">
    <text evidence="2">The sequence shown here is derived from an EMBL/GenBank/DDBJ whole genome shotgun (WGS) entry which is preliminary data.</text>
</comment>
<reference evidence="2 3" key="1">
    <citation type="submission" date="2018-11" db="EMBL/GenBank/DDBJ databases">
        <title>The Potential of Streptomyces as Biocontrol Agents against the Tomato grey mould, Botrytis cinerea (Gray mold) Frontiers in Microbiology.</title>
        <authorList>
            <person name="Li D."/>
        </authorList>
    </citation>
    <scope>NUCLEOTIDE SEQUENCE [LARGE SCALE GENOMIC DNA]</scope>
    <source>
        <strain evidence="2 3">NEAU-LD23</strain>
    </source>
</reference>
<sequence>MDNMGMSQQGDDRRRQENDWWGELYDPARADAGPAAAADSVDERFDSASRTLGGRRPAGGDQRPAAGAPWG</sequence>
<evidence type="ECO:0000256" key="1">
    <source>
        <dbReference type="SAM" id="MobiDB-lite"/>
    </source>
</evidence>
<dbReference type="EMBL" id="RIBZ01000182">
    <property type="protein sequence ID" value="RNG26711.1"/>
    <property type="molecule type" value="Genomic_DNA"/>
</dbReference>
<feature type="compositionally biased region" description="Low complexity" evidence="1">
    <location>
        <begin position="30"/>
        <end position="39"/>
    </location>
</feature>
<proteinExistence type="predicted"/>
<feature type="non-terminal residue" evidence="2">
    <location>
        <position position="71"/>
    </location>
</feature>